<keyword evidence="1" id="KW-1185">Reference proteome</keyword>
<dbReference type="AlphaFoldDB" id="A0A0M3HG30"/>
<accession>A0A0M3HG30</accession>
<name>A0A0M3HG30_ASCLU</name>
<proteinExistence type="predicted"/>
<reference evidence="2" key="1">
    <citation type="submission" date="2017-02" db="UniProtKB">
        <authorList>
            <consortium name="WormBaseParasite"/>
        </authorList>
    </citation>
    <scope>IDENTIFICATION</scope>
</reference>
<evidence type="ECO:0000313" key="2">
    <source>
        <dbReference type="WBParaSite" id="ALUE_0000047501-mRNA-1"/>
    </source>
</evidence>
<organism evidence="1 2">
    <name type="scientific">Ascaris lumbricoides</name>
    <name type="common">Giant roundworm</name>
    <dbReference type="NCBI Taxonomy" id="6252"/>
    <lineage>
        <taxon>Eukaryota</taxon>
        <taxon>Metazoa</taxon>
        <taxon>Ecdysozoa</taxon>
        <taxon>Nematoda</taxon>
        <taxon>Chromadorea</taxon>
        <taxon>Rhabditida</taxon>
        <taxon>Spirurina</taxon>
        <taxon>Ascaridomorpha</taxon>
        <taxon>Ascaridoidea</taxon>
        <taxon>Ascarididae</taxon>
        <taxon>Ascaris</taxon>
    </lineage>
</organism>
<evidence type="ECO:0000313" key="1">
    <source>
        <dbReference type="Proteomes" id="UP000036681"/>
    </source>
</evidence>
<sequence>MNFLHDLYWIESSVDNVVFDWRPSEMAEVAARQIDESVRRFIEDSKIRIDKREPELILSAEHIVDNGINKAIVDQVCIHVQLNYEQPFSFKLIHALLRIYRYKA</sequence>
<protein>
    <submittedName>
        <fullName evidence="2">HisKA_2 domain-containing protein</fullName>
    </submittedName>
</protein>
<dbReference type="WBParaSite" id="ALUE_0000047501-mRNA-1">
    <property type="protein sequence ID" value="ALUE_0000047501-mRNA-1"/>
    <property type="gene ID" value="ALUE_0000047501"/>
</dbReference>
<dbReference type="Proteomes" id="UP000036681">
    <property type="component" value="Unplaced"/>
</dbReference>